<evidence type="ECO:0000313" key="2">
    <source>
        <dbReference type="Proteomes" id="UP000177625"/>
    </source>
</evidence>
<gene>
    <name evidence="1" type="ORF">RSE6_10916</name>
</gene>
<accession>A0A1E1MLM8</accession>
<proteinExistence type="predicted"/>
<keyword evidence="2" id="KW-1185">Reference proteome</keyword>
<evidence type="ECO:0000313" key="1">
    <source>
        <dbReference type="EMBL" id="CZT50003.1"/>
    </source>
</evidence>
<name>A0A1E1MLM8_RHYSE</name>
<dbReference type="Proteomes" id="UP000177625">
    <property type="component" value="Unassembled WGS sequence"/>
</dbReference>
<sequence>MCPVLHSFTLHRNISFKSVDFERRDKSRRTAVPVQFLTRGTEGRDILIFGTIQNAFYHNPCVYTPTCATIPNATIFNPSSSPSAYLPVPSHRPISWEYRTHARIQSEALITAGIDSDTRSITTIMVLMPWPAPIQPRADGSAH</sequence>
<dbReference type="AlphaFoldDB" id="A0A1E1MLM8"/>
<reference evidence="2" key="1">
    <citation type="submission" date="2016-03" db="EMBL/GenBank/DDBJ databases">
        <authorList>
            <person name="Guldener U."/>
        </authorList>
    </citation>
    <scope>NUCLEOTIDE SEQUENCE [LARGE SCALE GENOMIC DNA]</scope>
</reference>
<dbReference type="EMBL" id="FJVC01000400">
    <property type="protein sequence ID" value="CZT50003.1"/>
    <property type="molecule type" value="Genomic_DNA"/>
</dbReference>
<organism evidence="1 2">
    <name type="scientific">Rhynchosporium secalis</name>
    <name type="common">Barley scald fungus</name>
    <dbReference type="NCBI Taxonomy" id="38038"/>
    <lineage>
        <taxon>Eukaryota</taxon>
        <taxon>Fungi</taxon>
        <taxon>Dikarya</taxon>
        <taxon>Ascomycota</taxon>
        <taxon>Pezizomycotina</taxon>
        <taxon>Leotiomycetes</taxon>
        <taxon>Helotiales</taxon>
        <taxon>Ploettnerulaceae</taxon>
        <taxon>Rhynchosporium</taxon>
    </lineage>
</organism>
<protein>
    <submittedName>
        <fullName evidence="1">Uncharacterized protein</fullName>
    </submittedName>
</protein>